<dbReference type="InterPro" id="IPR016169">
    <property type="entry name" value="FAD-bd_PCMH_sub2"/>
</dbReference>
<evidence type="ECO:0000259" key="4">
    <source>
        <dbReference type="PROSITE" id="PS51387"/>
    </source>
</evidence>
<keyword evidence="3" id="KW-0560">Oxidoreductase</keyword>
<dbReference type="InterPro" id="IPR036683">
    <property type="entry name" value="CO_DH_flav_C_dom_sf"/>
</dbReference>
<dbReference type="InterPro" id="IPR016167">
    <property type="entry name" value="FAD-bd_PCMH_sub1"/>
</dbReference>
<evidence type="ECO:0000313" key="5">
    <source>
        <dbReference type="EMBL" id="MFC5474741.1"/>
    </source>
</evidence>
<dbReference type="PROSITE" id="PS51387">
    <property type="entry name" value="FAD_PCMH"/>
    <property type="match status" value="1"/>
</dbReference>
<sequence>MKPPRFNFSAPHSLEEAFAILAASEAPRVLAGGQSLLPMLNARSLMPDMLVDIQHLPSLRDITIGDDAIAVGAMVRQRDCEGHQTVCRRNPLLPAVLQHVAHTAIRNRGTVVGSLCHAAANAELPLLLILLDGGVVAQSGRGSRLIPARELFVADGKTSVNPDEIVTAARFPMLQPRSGWAFNEVCRRLNDPALCAVGAVVRRDHDGRAVEVRLAAGGIAATPVRLAAAEQLLHGTWLDQPAVAAACRAAAASVTIGDDLRASTAYRRSVLAVLIMRSVAQAAARCSREEG</sequence>
<keyword evidence="1" id="KW-0285">Flavoprotein</keyword>
<dbReference type="SUPFAM" id="SSF56176">
    <property type="entry name" value="FAD-binding/transporter-associated domain-like"/>
    <property type="match status" value="1"/>
</dbReference>
<evidence type="ECO:0000256" key="1">
    <source>
        <dbReference type="ARBA" id="ARBA00022630"/>
    </source>
</evidence>
<dbReference type="Gene3D" id="3.30.43.10">
    <property type="entry name" value="Uridine Diphospho-n-acetylenolpyruvylglucosamine Reductase, domain 2"/>
    <property type="match status" value="1"/>
</dbReference>
<evidence type="ECO:0000256" key="2">
    <source>
        <dbReference type="ARBA" id="ARBA00022827"/>
    </source>
</evidence>
<dbReference type="PANTHER" id="PTHR42659">
    <property type="entry name" value="XANTHINE DEHYDROGENASE SUBUNIT C-RELATED"/>
    <property type="match status" value="1"/>
</dbReference>
<dbReference type="InterPro" id="IPR005107">
    <property type="entry name" value="CO_DH_flav_C"/>
</dbReference>
<accession>A0ABW0MCP6</accession>
<feature type="domain" description="FAD-binding PCMH-type" evidence="4">
    <location>
        <begin position="1"/>
        <end position="176"/>
    </location>
</feature>
<proteinExistence type="predicted"/>
<dbReference type="InterPro" id="IPR002346">
    <property type="entry name" value="Mopterin_DH_FAD-bd"/>
</dbReference>
<dbReference type="EMBL" id="JBHSMT010000023">
    <property type="protein sequence ID" value="MFC5474741.1"/>
    <property type="molecule type" value="Genomic_DNA"/>
</dbReference>
<gene>
    <name evidence="5" type="ORF">ACFPM8_12325</name>
</gene>
<dbReference type="SMART" id="SM01092">
    <property type="entry name" value="CO_deh_flav_C"/>
    <property type="match status" value="1"/>
</dbReference>
<dbReference type="RefSeq" id="WP_378997851.1">
    <property type="nucleotide sequence ID" value="NZ_JBHSMT010000023.1"/>
</dbReference>
<dbReference type="PANTHER" id="PTHR42659:SF2">
    <property type="entry name" value="XANTHINE DEHYDROGENASE SUBUNIT C-RELATED"/>
    <property type="match status" value="1"/>
</dbReference>
<dbReference type="Pfam" id="PF00941">
    <property type="entry name" value="FAD_binding_5"/>
    <property type="match status" value="1"/>
</dbReference>
<dbReference type="Proteomes" id="UP001596045">
    <property type="component" value="Unassembled WGS sequence"/>
</dbReference>
<keyword evidence="6" id="KW-1185">Reference proteome</keyword>
<evidence type="ECO:0000256" key="3">
    <source>
        <dbReference type="ARBA" id="ARBA00023002"/>
    </source>
</evidence>
<comment type="caution">
    <text evidence="5">The sequence shown here is derived from an EMBL/GenBank/DDBJ whole genome shotgun (WGS) entry which is preliminary data.</text>
</comment>
<protein>
    <submittedName>
        <fullName evidence="5">FAD binding domain-containing protein</fullName>
    </submittedName>
</protein>
<dbReference type="InterPro" id="IPR036318">
    <property type="entry name" value="FAD-bd_PCMH-like_sf"/>
</dbReference>
<reference evidence="6" key="1">
    <citation type="journal article" date="2019" name="Int. J. Syst. Evol. Microbiol.">
        <title>The Global Catalogue of Microorganisms (GCM) 10K type strain sequencing project: providing services to taxonomists for standard genome sequencing and annotation.</title>
        <authorList>
            <consortium name="The Broad Institute Genomics Platform"/>
            <consortium name="The Broad Institute Genome Sequencing Center for Infectious Disease"/>
            <person name="Wu L."/>
            <person name="Ma J."/>
        </authorList>
    </citation>
    <scope>NUCLEOTIDE SEQUENCE [LARGE SCALE GENOMIC DNA]</scope>
    <source>
        <strain evidence="6">JCM 17066</strain>
    </source>
</reference>
<dbReference type="Gene3D" id="3.30.390.50">
    <property type="entry name" value="CO dehydrogenase flavoprotein, C-terminal domain"/>
    <property type="match status" value="1"/>
</dbReference>
<dbReference type="Pfam" id="PF03450">
    <property type="entry name" value="CO_deh_flav_C"/>
    <property type="match status" value="1"/>
</dbReference>
<dbReference type="SUPFAM" id="SSF55447">
    <property type="entry name" value="CO dehydrogenase flavoprotein C-terminal domain-like"/>
    <property type="match status" value="1"/>
</dbReference>
<dbReference type="Gene3D" id="3.30.465.10">
    <property type="match status" value="1"/>
</dbReference>
<organism evidence="5 6">
    <name type="scientific">Paraherbaspirillum soli</name>
    <dbReference type="NCBI Taxonomy" id="631222"/>
    <lineage>
        <taxon>Bacteria</taxon>
        <taxon>Pseudomonadati</taxon>
        <taxon>Pseudomonadota</taxon>
        <taxon>Betaproteobacteria</taxon>
        <taxon>Burkholderiales</taxon>
        <taxon>Oxalobacteraceae</taxon>
        <taxon>Paraherbaspirillum</taxon>
    </lineage>
</organism>
<dbReference type="InterPro" id="IPR016166">
    <property type="entry name" value="FAD-bd_PCMH"/>
</dbReference>
<keyword evidence="2" id="KW-0274">FAD</keyword>
<evidence type="ECO:0000313" key="6">
    <source>
        <dbReference type="Proteomes" id="UP001596045"/>
    </source>
</evidence>
<dbReference type="InterPro" id="IPR051312">
    <property type="entry name" value="Diverse_Substr_Oxidored"/>
</dbReference>
<name>A0ABW0MCP6_9BURK</name>